<dbReference type="Proteomes" id="UP000199062">
    <property type="component" value="Unassembled WGS sequence"/>
</dbReference>
<evidence type="ECO:0000256" key="2">
    <source>
        <dbReference type="SAM" id="Phobius"/>
    </source>
</evidence>
<feature type="transmembrane region" description="Helical" evidence="2">
    <location>
        <begin position="148"/>
        <end position="171"/>
    </location>
</feature>
<feature type="region of interest" description="Disordered" evidence="1">
    <location>
        <begin position="202"/>
        <end position="222"/>
    </location>
</feature>
<sequence>MRDADSKSVYRSFIAATRFFYEYGPRMVLLSVVWFVCSLPLVTVGPATLGAYAAVVSVRETYKFDREHVASVLKRHGVSAMLLSGVPLVLGVVSVLYVLEYFASPSTFLLALSVGSAYAGAYAALVLVPTFVGLATGGDLESSVRAGFGWTSANAVGAVTLAMATLVAFLATGLLTIAFPLVFAGFAAAFHVHVLLDPPDHEQATEQDETIYAGADGARGTD</sequence>
<evidence type="ECO:0000256" key="1">
    <source>
        <dbReference type="SAM" id="MobiDB-lite"/>
    </source>
</evidence>
<protein>
    <submittedName>
        <fullName evidence="3">Uncharacterized protein</fullName>
    </submittedName>
</protein>
<evidence type="ECO:0000313" key="3">
    <source>
        <dbReference type="EMBL" id="SFR91284.1"/>
    </source>
</evidence>
<keyword evidence="2" id="KW-0812">Transmembrane</keyword>
<organism evidence="3 4">
    <name type="scientific">Halomicrobium zhouii</name>
    <dbReference type="NCBI Taxonomy" id="767519"/>
    <lineage>
        <taxon>Archaea</taxon>
        <taxon>Methanobacteriati</taxon>
        <taxon>Methanobacteriota</taxon>
        <taxon>Stenosarchaea group</taxon>
        <taxon>Halobacteria</taxon>
        <taxon>Halobacteriales</taxon>
        <taxon>Haloarculaceae</taxon>
        <taxon>Halomicrobium</taxon>
    </lineage>
</organism>
<keyword evidence="4" id="KW-1185">Reference proteome</keyword>
<dbReference type="AlphaFoldDB" id="A0A1I6KJF4"/>
<accession>A0A1I6KJF4</accession>
<keyword evidence="2" id="KW-1133">Transmembrane helix</keyword>
<evidence type="ECO:0000313" key="4">
    <source>
        <dbReference type="Proteomes" id="UP000199062"/>
    </source>
</evidence>
<proteinExistence type="predicted"/>
<keyword evidence="2" id="KW-0472">Membrane</keyword>
<feature type="transmembrane region" description="Helical" evidence="2">
    <location>
        <begin position="177"/>
        <end position="196"/>
    </location>
</feature>
<feature type="transmembrane region" description="Helical" evidence="2">
    <location>
        <begin position="119"/>
        <end position="136"/>
    </location>
</feature>
<dbReference type="STRING" id="767519.SAMN05216559_0903"/>
<dbReference type="EMBL" id="FOZK01000001">
    <property type="protein sequence ID" value="SFR91284.1"/>
    <property type="molecule type" value="Genomic_DNA"/>
</dbReference>
<gene>
    <name evidence="3" type="ORF">SAMN05216559_0903</name>
</gene>
<feature type="transmembrane region" description="Helical" evidence="2">
    <location>
        <begin position="28"/>
        <end position="56"/>
    </location>
</feature>
<feature type="transmembrane region" description="Helical" evidence="2">
    <location>
        <begin position="77"/>
        <end position="99"/>
    </location>
</feature>
<reference evidence="3 4" key="1">
    <citation type="submission" date="2016-10" db="EMBL/GenBank/DDBJ databases">
        <authorList>
            <person name="de Groot N.N."/>
        </authorList>
    </citation>
    <scope>NUCLEOTIDE SEQUENCE [LARGE SCALE GENOMIC DNA]</scope>
    <source>
        <strain evidence="3 4">CGMCC 1.10457</strain>
    </source>
</reference>
<name>A0A1I6KJF4_9EURY</name>